<evidence type="ECO:0000313" key="3">
    <source>
        <dbReference type="Proteomes" id="UP001501490"/>
    </source>
</evidence>
<reference evidence="3" key="1">
    <citation type="journal article" date="2019" name="Int. J. Syst. Evol. Microbiol.">
        <title>The Global Catalogue of Microorganisms (GCM) 10K type strain sequencing project: providing services to taxonomists for standard genome sequencing and annotation.</title>
        <authorList>
            <consortium name="The Broad Institute Genomics Platform"/>
            <consortium name="The Broad Institute Genome Sequencing Center for Infectious Disease"/>
            <person name="Wu L."/>
            <person name="Ma J."/>
        </authorList>
    </citation>
    <scope>NUCLEOTIDE SEQUENCE [LARGE SCALE GENOMIC DNA]</scope>
    <source>
        <strain evidence="3">JCM 16929</strain>
    </source>
</reference>
<accession>A0ABP6ZHN8</accession>
<gene>
    <name evidence="2" type="ORF">GCM10022236_05470</name>
</gene>
<keyword evidence="1" id="KW-0812">Transmembrane</keyword>
<name>A0ABP6ZHN8_9ACTN</name>
<feature type="transmembrane region" description="Helical" evidence="1">
    <location>
        <begin position="48"/>
        <end position="66"/>
    </location>
</feature>
<feature type="transmembrane region" description="Helical" evidence="1">
    <location>
        <begin position="78"/>
        <end position="105"/>
    </location>
</feature>
<evidence type="ECO:0008006" key="4">
    <source>
        <dbReference type="Google" id="ProtNLM"/>
    </source>
</evidence>
<protein>
    <recommendedName>
        <fullName evidence="4">DUF4386 family protein</fullName>
    </recommendedName>
</protein>
<dbReference type="RefSeq" id="WP_344801547.1">
    <property type="nucleotide sequence ID" value="NZ_BAABAB010000005.1"/>
</dbReference>
<evidence type="ECO:0000256" key="1">
    <source>
        <dbReference type="SAM" id="Phobius"/>
    </source>
</evidence>
<organism evidence="2 3">
    <name type="scientific">Microlunatus ginsengisoli</name>
    <dbReference type="NCBI Taxonomy" id="363863"/>
    <lineage>
        <taxon>Bacteria</taxon>
        <taxon>Bacillati</taxon>
        <taxon>Actinomycetota</taxon>
        <taxon>Actinomycetes</taxon>
        <taxon>Propionibacteriales</taxon>
        <taxon>Propionibacteriaceae</taxon>
        <taxon>Microlunatus</taxon>
    </lineage>
</organism>
<feature type="transmembrane region" description="Helical" evidence="1">
    <location>
        <begin position="7"/>
        <end position="28"/>
    </location>
</feature>
<keyword evidence="1" id="KW-0472">Membrane</keyword>
<keyword evidence="1" id="KW-1133">Transmembrane helix</keyword>
<evidence type="ECO:0000313" key="2">
    <source>
        <dbReference type="EMBL" id="GAA3606523.1"/>
    </source>
</evidence>
<sequence length="227" mass="23056">MNVTTAGLIRAAGAAAAAAGAIFIAVQIGHPSFDSYTSETAEWVVRGSAKAVMTVLALAGLTGMYLHQHRKAGVLGLIGYLVFAAAYLAIFSVEIIAVVVLPALVEAQPGFVNDVVIASGGGSPTGDIGALQTWFDVTGVLYLSGGLLFGIALFRTGVLARWAAALLAASTLGTAALAVLPEAFDRPMAVPEGIALIGLGVTLWRTQRRAATAPGAPAGSIQESVVR</sequence>
<feature type="transmembrane region" description="Helical" evidence="1">
    <location>
        <begin position="134"/>
        <end position="154"/>
    </location>
</feature>
<dbReference type="Proteomes" id="UP001501490">
    <property type="component" value="Unassembled WGS sequence"/>
</dbReference>
<comment type="caution">
    <text evidence="2">The sequence shown here is derived from an EMBL/GenBank/DDBJ whole genome shotgun (WGS) entry which is preliminary data.</text>
</comment>
<keyword evidence="3" id="KW-1185">Reference proteome</keyword>
<proteinExistence type="predicted"/>
<dbReference type="EMBL" id="BAABAB010000005">
    <property type="protein sequence ID" value="GAA3606523.1"/>
    <property type="molecule type" value="Genomic_DNA"/>
</dbReference>
<feature type="transmembrane region" description="Helical" evidence="1">
    <location>
        <begin position="161"/>
        <end position="180"/>
    </location>
</feature>